<dbReference type="InterPro" id="IPR000014">
    <property type="entry name" value="PAS"/>
</dbReference>
<feature type="transmembrane region" description="Helical" evidence="8">
    <location>
        <begin position="630"/>
        <end position="655"/>
    </location>
</feature>
<feature type="domain" description="Guanylate cyclase" evidence="10">
    <location>
        <begin position="1404"/>
        <end position="1536"/>
    </location>
</feature>
<dbReference type="Gene3D" id="3.30.450.20">
    <property type="entry name" value="PAS domain"/>
    <property type="match status" value="1"/>
</dbReference>
<dbReference type="GO" id="GO:0035556">
    <property type="term" value="P:intracellular signal transduction"/>
    <property type="evidence" value="ECO:0007669"/>
    <property type="project" value="InterPro"/>
</dbReference>
<dbReference type="GO" id="GO:0007168">
    <property type="term" value="P:receptor guanylyl cyclase signaling pathway"/>
    <property type="evidence" value="ECO:0007669"/>
    <property type="project" value="TreeGrafter"/>
</dbReference>
<dbReference type="Pfam" id="PF13426">
    <property type="entry name" value="PAS_9"/>
    <property type="match status" value="1"/>
</dbReference>
<dbReference type="OrthoDB" id="10006362at2759"/>
<dbReference type="GO" id="GO:0000166">
    <property type="term" value="F:nucleotide binding"/>
    <property type="evidence" value="ECO:0007669"/>
    <property type="project" value="UniProtKB-KW"/>
</dbReference>
<keyword evidence="6" id="KW-0456">Lyase</keyword>
<accession>A0A1J4KLH1</accession>
<dbReference type="GO" id="GO:0001653">
    <property type="term" value="F:peptide receptor activity"/>
    <property type="evidence" value="ECO:0007669"/>
    <property type="project" value="TreeGrafter"/>
</dbReference>
<dbReference type="SUPFAM" id="SSF55785">
    <property type="entry name" value="PYP-like sensor domain (PAS domain)"/>
    <property type="match status" value="1"/>
</dbReference>
<keyword evidence="12" id="KW-1185">Reference proteome</keyword>
<dbReference type="GO" id="GO:0004383">
    <property type="term" value="F:guanylate cyclase activity"/>
    <property type="evidence" value="ECO:0007669"/>
    <property type="project" value="TreeGrafter"/>
</dbReference>
<feature type="domain" description="PAS" evidence="9">
    <location>
        <begin position="1250"/>
        <end position="1292"/>
    </location>
</feature>
<dbReference type="InterPro" id="IPR050401">
    <property type="entry name" value="Cyclic_nucleotide_synthase"/>
</dbReference>
<dbReference type="SUPFAM" id="SSF55073">
    <property type="entry name" value="Nucleotide cyclase"/>
    <property type="match status" value="1"/>
</dbReference>
<feature type="transmembrane region" description="Helical" evidence="8">
    <location>
        <begin position="1015"/>
        <end position="1032"/>
    </location>
</feature>
<dbReference type="PANTHER" id="PTHR11920:SF335">
    <property type="entry name" value="GUANYLATE CYCLASE"/>
    <property type="match status" value="1"/>
</dbReference>
<dbReference type="NCBIfam" id="TIGR00229">
    <property type="entry name" value="sensory_box"/>
    <property type="match status" value="1"/>
</dbReference>
<organism evidence="11 12">
    <name type="scientific">Tritrichomonas foetus</name>
    <dbReference type="NCBI Taxonomy" id="1144522"/>
    <lineage>
        <taxon>Eukaryota</taxon>
        <taxon>Metamonada</taxon>
        <taxon>Parabasalia</taxon>
        <taxon>Tritrichomonadida</taxon>
        <taxon>Tritrichomonadidae</taxon>
        <taxon>Tritrichomonas</taxon>
    </lineage>
</organism>
<dbReference type="InterPro" id="IPR035965">
    <property type="entry name" value="PAS-like_dom_sf"/>
</dbReference>
<keyword evidence="4 8" id="KW-1133">Transmembrane helix</keyword>
<keyword evidence="5 8" id="KW-0472">Membrane</keyword>
<sequence>MISGADQTTFGAASLGSVNLASRYEGLIEQSAYKKTRMALYQLVDYLSLESPSFFTLHTIVSIFRVLQFFGPSCCSNYHEIWETSEVMDKVWNIVSMLFYIVPGTIQHDYGPILIIVLSIITILFYACIAVCAYIFTRQAKLPHHIPSVLSIFISTYMYIYPPVVIMLSGVSIGKIIEHPEDDLNALNVIPIILTIILISIYMWFYKAVYSISITFKPDSLLTISSTKSVRFLYLVNLITFISGVGSHVNSMVSGPILCVELIVYVVALILFLSQGGYVSDFHAYTLSAASIIAIGMLIISIVSLYTHLALGEYIFVIILVVWVASYFIIQRAHKSRVISMAAMLDCIEDDNETLDVHAKTPRKLENLLITGYKLAHPSCISFNLPKLIVEKYPHNTNLWVLYARFVAIYPEETQRLAYISVGMITNKLKGSIAKNSEQQIQSIMRLRETNLLPDLKNKINKVGKQISATKHKIRYIWDMIIQGNISELEKIINNAYNTMEATEAEIQHLLNQYPNSRFVARVYARYLRDIVADQAKFKQWVNNVSQLQRGLNIFPDLAHELGIHAFPALPLKLEIPTQNVSLSQGVLTDDTLEPVENEDDQETKDGELRVSIRESINNLKIPSYHSAKIFRLVSFILLFLLPVIFAVVYLPIYLKNIMIPLNFMYYISSVRTRAFQMISVSLHYIYENLKPSKNPAFNNTVTFPFRKNTEMEGYDPPPVSLGGVLESKDQLDFIVNEMAKLLPQFKNLMQFKPQDETMDNVRHQIFGLNIDFTNVKNPVRLPGYSPNDTNDNNTYYPVEIIKKSVQDSIVSFIVNCRELLELKVIPEDALNMQYSSVPINNIAVVTDKLSDSMQIIINYVRYATSNTEIIYGFAVFVVVIPLYYAIGTAVIVQKISQDKMCIYKSLASLPKNIVSKVSDSFKVLKKEEDDEISHSSVCNIEEINKQEENVLKIFATSTGSQRSKTGDMFTIIIATVFNIGIHIALVAIFCTFMFSSNDKLIAATPHIDYITASYAYFLASQYNLFLLPSILNPYTKYTIYGFNITRAVSRALEWQEKSMLMFSAVRFGNETMQTRSFGSLGAEIMTKRDVSCNKVEPPGTYHEIYSCWPTESLISYSWNQVTNLIVNLLTNFEIFAGNDISISHLYHIEQVHIYDGFFNQVFENIIPIVVEILNSRVPFIIGICFGLLSLAFLIELIFFGSLISSENRQKYALKLLLHCPGHSVVSNLHITSLLSGEFSNGSIDSTSRDQAYYDILVKELPDSIIVLDLEGKVISANNANKRIFELNPDELRNTHISDMGKNFADENPFSNLFETKEKPNFEKTLVYMKNGDQKVHVEVSFTVVGDNCVLSSRDVTQNVMYNKLISDERAKSDQLLVSILPPKLVSRVQAEEKNISFAVQSVTITFIDIVSFTPWCGSLPAATVMKTLNMMFKEFDLLVSSHITMTKVKCIGDCYMAAGGIFAEINQPAQHARDVVEFGIGSIRAIEKLNKEINQNLQIRVGVNTGGPIVAGVLGTEKPTFEILGPTINMAQQMEHHGVPMFVHISRAVYELIYGGNFKVKERGEVEIKNGTVVTYLVCP</sequence>
<feature type="transmembrane region" description="Helical" evidence="8">
    <location>
        <begin position="970"/>
        <end position="995"/>
    </location>
</feature>
<gene>
    <name evidence="11" type="ORF">TRFO_03802</name>
</gene>
<protein>
    <submittedName>
        <fullName evidence="11">Adenylate and Guanylate cyclase catalytic domain containing protein</fullName>
    </submittedName>
</protein>
<feature type="transmembrane region" description="Helical" evidence="8">
    <location>
        <begin position="255"/>
        <end position="273"/>
    </location>
</feature>
<dbReference type="InterPro" id="IPR029787">
    <property type="entry name" value="Nucleotide_cyclase"/>
</dbReference>
<dbReference type="Gene3D" id="3.30.70.1230">
    <property type="entry name" value="Nucleotide cyclase"/>
    <property type="match status" value="1"/>
</dbReference>
<feature type="coiled-coil region" evidence="7">
    <location>
        <begin position="486"/>
        <end position="513"/>
    </location>
</feature>
<dbReference type="RefSeq" id="XP_068365281.1">
    <property type="nucleotide sequence ID" value="XM_068491524.1"/>
</dbReference>
<dbReference type="InterPro" id="IPR001054">
    <property type="entry name" value="A/G_cyclase"/>
</dbReference>
<dbReference type="PROSITE" id="PS50125">
    <property type="entry name" value="GUANYLATE_CYCLASE_2"/>
    <property type="match status" value="1"/>
</dbReference>
<dbReference type="SMART" id="SM00044">
    <property type="entry name" value="CYCc"/>
    <property type="match status" value="1"/>
</dbReference>
<dbReference type="CDD" id="cd00130">
    <property type="entry name" value="PAS"/>
    <property type="match status" value="1"/>
</dbReference>
<dbReference type="VEuPathDB" id="TrichDB:TRFO_03802"/>
<name>A0A1J4KLH1_9EUKA</name>
<proteinExistence type="predicted"/>
<evidence type="ECO:0000256" key="5">
    <source>
        <dbReference type="ARBA" id="ARBA00023136"/>
    </source>
</evidence>
<dbReference type="CDD" id="cd07302">
    <property type="entry name" value="CHD"/>
    <property type="match status" value="1"/>
</dbReference>
<keyword evidence="3" id="KW-0547">Nucleotide-binding</keyword>
<dbReference type="Proteomes" id="UP000179807">
    <property type="component" value="Unassembled WGS sequence"/>
</dbReference>
<comment type="caution">
    <text evidence="11">The sequence shown here is derived from an EMBL/GenBank/DDBJ whole genome shotgun (WGS) entry which is preliminary data.</text>
</comment>
<dbReference type="EMBL" id="MLAK01000571">
    <property type="protein sequence ID" value="OHT12145.1"/>
    <property type="molecule type" value="Genomic_DNA"/>
</dbReference>
<reference evidence="11" key="1">
    <citation type="submission" date="2016-10" db="EMBL/GenBank/DDBJ databases">
        <authorList>
            <person name="Benchimol M."/>
            <person name="Almeida L.G."/>
            <person name="Vasconcelos A.T."/>
            <person name="Perreira-Neves A."/>
            <person name="Rosa I.A."/>
            <person name="Tasca T."/>
            <person name="Bogo M.R."/>
            <person name="de Souza W."/>
        </authorList>
    </citation>
    <scope>NUCLEOTIDE SEQUENCE [LARGE SCALE GENOMIC DNA]</scope>
    <source>
        <strain evidence="11">K</strain>
    </source>
</reference>
<feature type="transmembrane region" description="Helical" evidence="8">
    <location>
        <begin position="113"/>
        <end position="137"/>
    </location>
</feature>
<feature type="transmembrane region" description="Helical" evidence="8">
    <location>
        <begin position="230"/>
        <end position="249"/>
    </location>
</feature>
<evidence type="ECO:0000313" key="12">
    <source>
        <dbReference type="Proteomes" id="UP000179807"/>
    </source>
</evidence>
<evidence type="ECO:0000256" key="2">
    <source>
        <dbReference type="ARBA" id="ARBA00022692"/>
    </source>
</evidence>
<evidence type="ECO:0000256" key="7">
    <source>
        <dbReference type="SAM" id="Coils"/>
    </source>
</evidence>
<dbReference type="Pfam" id="PF00211">
    <property type="entry name" value="Guanylate_cyc"/>
    <property type="match status" value="1"/>
</dbReference>
<evidence type="ECO:0000256" key="1">
    <source>
        <dbReference type="ARBA" id="ARBA00004370"/>
    </source>
</evidence>
<evidence type="ECO:0000256" key="4">
    <source>
        <dbReference type="ARBA" id="ARBA00022989"/>
    </source>
</evidence>
<evidence type="ECO:0000256" key="8">
    <source>
        <dbReference type="SAM" id="Phobius"/>
    </source>
</evidence>
<dbReference type="GO" id="GO:0004016">
    <property type="term" value="F:adenylate cyclase activity"/>
    <property type="evidence" value="ECO:0007669"/>
    <property type="project" value="TreeGrafter"/>
</dbReference>
<dbReference type="GeneID" id="94826228"/>
<evidence type="ECO:0000259" key="10">
    <source>
        <dbReference type="PROSITE" id="PS50125"/>
    </source>
</evidence>
<dbReference type="PANTHER" id="PTHR11920">
    <property type="entry name" value="GUANYLYL CYCLASE"/>
    <property type="match status" value="1"/>
</dbReference>
<evidence type="ECO:0000313" key="11">
    <source>
        <dbReference type="EMBL" id="OHT12145.1"/>
    </source>
</evidence>
<dbReference type="GO" id="GO:0005886">
    <property type="term" value="C:plasma membrane"/>
    <property type="evidence" value="ECO:0007669"/>
    <property type="project" value="TreeGrafter"/>
</dbReference>
<feature type="transmembrane region" description="Helical" evidence="8">
    <location>
        <begin position="870"/>
        <end position="893"/>
    </location>
</feature>
<evidence type="ECO:0000256" key="6">
    <source>
        <dbReference type="ARBA" id="ARBA00023239"/>
    </source>
</evidence>
<evidence type="ECO:0000259" key="9">
    <source>
        <dbReference type="PROSITE" id="PS50112"/>
    </source>
</evidence>
<keyword evidence="7" id="KW-0175">Coiled coil</keyword>
<feature type="transmembrane region" description="Helical" evidence="8">
    <location>
        <begin position="1180"/>
        <end position="1204"/>
    </location>
</feature>
<evidence type="ECO:0000256" key="3">
    <source>
        <dbReference type="ARBA" id="ARBA00022741"/>
    </source>
</evidence>
<keyword evidence="2 8" id="KW-0812">Transmembrane</keyword>
<feature type="transmembrane region" description="Helical" evidence="8">
    <location>
        <begin position="149"/>
        <end position="177"/>
    </location>
</feature>
<comment type="subcellular location">
    <subcellularLocation>
        <location evidence="1">Membrane</location>
    </subcellularLocation>
</comment>
<feature type="transmembrane region" description="Helical" evidence="8">
    <location>
        <begin position="189"/>
        <end position="209"/>
    </location>
</feature>
<dbReference type="PROSITE" id="PS50112">
    <property type="entry name" value="PAS"/>
    <property type="match status" value="1"/>
</dbReference>
<feature type="transmembrane region" description="Helical" evidence="8">
    <location>
        <begin position="285"/>
        <end position="305"/>
    </location>
</feature>
<feature type="transmembrane region" description="Helical" evidence="8">
    <location>
        <begin position="311"/>
        <end position="330"/>
    </location>
</feature>